<dbReference type="SUPFAM" id="SSF51735">
    <property type="entry name" value="NAD(P)-binding Rossmann-fold domains"/>
    <property type="match status" value="1"/>
</dbReference>
<reference evidence="4 5" key="1">
    <citation type="journal article" date="2021" name="Nat. Commun.">
        <title>Genetic determinants of endophytism in the Arabidopsis root mycobiome.</title>
        <authorList>
            <person name="Mesny F."/>
            <person name="Miyauchi S."/>
            <person name="Thiergart T."/>
            <person name="Pickel B."/>
            <person name="Atanasova L."/>
            <person name="Karlsson M."/>
            <person name="Huettel B."/>
            <person name="Barry K.W."/>
            <person name="Haridas S."/>
            <person name="Chen C."/>
            <person name="Bauer D."/>
            <person name="Andreopoulos W."/>
            <person name="Pangilinan J."/>
            <person name="LaButti K."/>
            <person name="Riley R."/>
            <person name="Lipzen A."/>
            <person name="Clum A."/>
            <person name="Drula E."/>
            <person name="Henrissat B."/>
            <person name="Kohler A."/>
            <person name="Grigoriev I.V."/>
            <person name="Martin F.M."/>
            <person name="Hacquard S."/>
        </authorList>
    </citation>
    <scope>NUCLEOTIDE SEQUENCE [LARGE SCALE GENOMIC DNA]</scope>
    <source>
        <strain evidence="4 5">MPI-CAGE-CH-0241</strain>
    </source>
</reference>
<dbReference type="GO" id="GO:0000140">
    <property type="term" value="F:acylglycerone-phosphate reductase (NADP+) activity"/>
    <property type="evidence" value="ECO:0007669"/>
    <property type="project" value="TreeGrafter"/>
</dbReference>
<evidence type="ECO:0000256" key="1">
    <source>
        <dbReference type="ARBA" id="ARBA00006484"/>
    </source>
</evidence>
<dbReference type="Gene3D" id="3.40.50.720">
    <property type="entry name" value="NAD(P)-binding Rossmann-like Domain"/>
    <property type="match status" value="1"/>
</dbReference>
<name>A0A9P8VVU8_9HYPO</name>
<dbReference type="GO" id="GO:0005811">
    <property type="term" value="C:lipid droplet"/>
    <property type="evidence" value="ECO:0007669"/>
    <property type="project" value="TreeGrafter"/>
</dbReference>
<evidence type="ECO:0000256" key="3">
    <source>
        <dbReference type="SAM" id="SignalP"/>
    </source>
</evidence>
<evidence type="ECO:0000256" key="2">
    <source>
        <dbReference type="ARBA" id="ARBA00023002"/>
    </source>
</evidence>
<evidence type="ECO:0000313" key="4">
    <source>
        <dbReference type="EMBL" id="KAH6879890.1"/>
    </source>
</evidence>
<proteinExistence type="inferred from homology"/>
<feature type="chain" id="PRO_5040229607" evidence="3">
    <location>
        <begin position="24"/>
        <end position="130"/>
    </location>
</feature>
<dbReference type="InterPro" id="IPR002347">
    <property type="entry name" value="SDR_fam"/>
</dbReference>
<evidence type="ECO:0000313" key="5">
    <source>
        <dbReference type="Proteomes" id="UP000777438"/>
    </source>
</evidence>
<organism evidence="4 5">
    <name type="scientific">Thelonectria olida</name>
    <dbReference type="NCBI Taxonomy" id="1576542"/>
    <lineage>
        <taxon>Eukaryota</taxon>
        <taxon>Fungi</taxon>
        <taxon>Dikarya</taxon>
        <taxon>Ascomycota</taxon>
        <taxon>Pezizomycotina</taxon>
        <taxon>Sordariomycetes</taxon>
        <taxon>Hypocreomycetidae</taxon>
        <taxon>Hypocreales</taxon>
        <taxon>Nectriaceae</taxon>
        <taxon>Thelonectria</taxon>
    </lineage>
</organism>
<dbReference type="EMBL" id="JAGPYM010000028">
    <property type="protein sequence ID" value="KAH6879890.1"/>
    <property type="molecule type" value="Genomic_DNA"/>
</dbReference>
<feature type="signal peptide" evidence="3">
    <location>
        <begin position="1"/>
        <end position="23"/>
    </location>
</feature>
<dbReference type="Pfam" id="PF00106">
    <property type="entry name" value="adh_short"/>
    <property type="match status" value="1"/>
</dbReference>
<dbReference type="GO" id="GO:0019433">
    <property type="term" value="P:triglyceride catabolic process"/>
    <property type="evidence" value="ECO:0007669"/>
    <property type="project" value="TreeGrafter"/>
</dbReference>
<keyword evidence="3" id="KW-0732">Signal</keyword>
<accession>A0A9P8VVU8</accession>
<sequence>MYDTNVFALFDVVAAFMPLLVAAVPNANHAHTIVNVASVLARIPYPFASAHNASKAAVSAYSDTLRLELNPLGIRVVTLFMGEVSTGLMSTDNISFGPDSLHADLEVKVKERSLAHIKTSIRPQALHNRL</sequence>
<dbReference type="InterPro" id="IPR036291">
    <property type="entry name" value="NAD(P)-bd_dom_sf"/>
</dbReference>
<dbReference type="PANTHER" id="PTHR44169">
    <property type="entry name" value="NADPH-DEPENDENT 1-ACYLDIHYDROXYACETONE PHOSPHATE REDUCTASE"/>
    <property type="match status" value="1"/>
</dbReference>
<dbReference type="GO" id="GO:0006654">
    <property type="term" value="P:phosphatidic acid biosynthetic process"/>
    <property type="evidence" value="ECO:0007669"/>
    <property type="project" value="TreeGrafter"/>
</dbReference>
<comment type="similarity">
    <text evidence="1">Belongs to the short-chain dehydrogenases/reductases (SDR) family.</text>
</comment>
<gene>
    <name evidence="4" type="ORF">B0T10DRAFT_157828</name>
</gene>
<protein>
    <submittedName>
        <fullName evidence="4">Uncharacterized protein</fullName>
    </submittedName>
</protein>
<dbReference type="GO" id="GO:0005783">
    <property type="term" value="C:endoplasmic reticulum"/>
    <property type="evidence" value="ECO:0007669"/>
    <property type="project" value="TreeGrafter"/>
</dbReference>
<keyword evidence="2" id="KW-0560">Oxidoreductase</keyword>
<comment type="caution">
    <text evidence="4">The sequence shown here is derived from an EMBL/GenBank/DDBJ whole genome shotgun (WGS) entry which is preliminary data.</text>
</comment>
<dbReference type="PANTHER" id="PTHR44169:SF6">
    <property type="entry name" value="NADPH-DEPENDENT 1-ACYLDIHYDROXYACETONE PHOSPHATE REDUCTASE"/>
    <property type="match status" value="1"/>
</dbReference>
<dbReference type="GO" id="GO:0004806">
    <property type="term" value="F:triacylglycerol lipase activity"/>
    <property type="evidence" value="ECO:0007669"/>
    <property type="project" value="TreeGrafter"/>
</dbReference>
<dbReference type="Proteomes" id="UP000777438">
    <property type="component" value="Unassembled WGS sequence"/>
</dbReference>
<dbReference type="AlphaFoldDB" id="A0A9P8VVU8"/>
<dbReference type="OrthoDB" id="2102561at2759"/>
<keyword evidence="5" id="KW-1185">Reference proteome</keyword>